<proteinExistence type="predicted"/>
<sequence>MCDANIVDTKIICLQARMSSTNSNGEPDDKESGWKEKQQLINNDPLKDEIINKRFIETPSTTGNQQQHQSWFSQLPKFKLSSKKMKKKTSRSSTMDEDLLLICEITATMCDANTYVVDTIRLIICRPDHNQPRGRIPQ</sequence>
<reference evidence="2" key="1">
    <citation type="submission" date="2013-05" db="EMBL/GenBank/DDBJ databases">
        <authorList>
            <person name="Yim A.K.Y."/>
            <person name="Chan T.F."/>
            <person name="Ji K.M."/>
            <person name="Liu X.Y."/>
            <person name="Zhou J.W."/>
            <person name="Li R.Q."/>
            <person name="Yang K.Y."/>
            <person name="Li J."/>
            <person name="Li M."/>
            <person name="Law P.T.W."/>
            <person name="Wu Y.L."/>
            <person name="Cai Z.L."/>
            <person name="Qin H."/>
            <person name="Bao Y."/>
            <person name="Leung R.K.K."/>
            <person name="Ng P.K.S."/>
            <person name="Zou J."/>
            <person name="Zhong X.J."/>
            <person name="Ran P.X."/>
            <person name="Zhong N.S."/>
            <person name="Liu Z.G."/>
            <person name="Tsui S.K.W."/>
        </authorList>
    </citation>
    <scope>NUCLEOTIDE SEQUENCE</scope>
    <source>
        <strain evidence="2">Derf</strain>
        <tissue evidence="2">Whole organism</tissue>
    </source>
</reference>
<protein>
    <submittedName>
        <fullName evidence="2">Uncharacterized protein</fullName>
    </submittedName>
</protein>
<reference evidence="2" key="2">
    <citation type="journal article" date="2022" name="Res Sq">
        <title>Comparative Genomics Reveals Insights into the Divergent Evolution of Astigmatic Mites and Household Pest Adaptations.</title>
        <authorList>
            <person name="Xiong Q."/>
            <person name="Wan A.T.-Y."/>
            <person name="Liu X.-Y."/>
            <person name="Fung C.S.-H."/>
            <person name="Xiao X."/>
            <person name="Malainual N."/>
            <person name="Hou J."/>
            <person name="Wang L."/>
            <person name="Wang M."/>
            <person name="Yang K."/>
            <person name="Cui Y."/>
            <person name="Leung E."/>
            <person name="Nong W."/>
            <person name="Shin S.-K."/>
            <person name="Au S."/>
            <person name="Jeong K.Y."/>
            <person name="Chew F.T."/>
            <person name="Hui J."/>
            <person name="Leung T.F."/>
            <person name="Tungtrongchitr A."/>
            <person name="Zhong N."/>
            <person name="Liu Z."/>
            <person name="Tsui S."/>
        </authorList>
    </citation>
    <scope>NUCLEOTIDE SEQUENCE</scope>
    <source>
        <strain evidence="2">Derf</strain>
        <tissue evidence="2">Whole organism</tissue>
    </source>
</reference>
<comment type="caution">
    <text evidence="2">The sequence shown here is derived from an EMBL/GenBank/DDBJ whole genome shotgun (WGS) entry which is preliminary data.</text>
</comment>
<organism evidence="2 3">
    <name type="scientific">Dermatophagoides farinae</name>
    <name type="common">American house dust mite</name>
    <dbReference type="NCBI Taxonomy" id="6954"/>
    <lineage>
        <taxon>Eukaryota</taxon>
        <taxon>Metazoa</taxon>
        <taxon>Ecdysozoa</taxon>
        <taxon>Arthropoda</taxon>
        <taxon>Chelicerata</taxon>
        <taxon>Arachnida</taxon>
        <taxon>Acari</taxon>
        <taxon>Acariformes</taxon>
        <taxon>Sarcoptiformes</taxon>
        <taxon>Astigmata</taxon>
        <taxon>Psoroptidia</taxon>
        <taxon>Analgoidea</taxon>
        <taxon>Pyroglyphidae</taxon>
        <taxon>Dermatophagoidinae</taxon>
        <taxon>Dermatophagoides</taxon>
    </lineage>
</organism>
<evidence type="ECO:0000313" key="2">
    <source>
        <dbReference type="EMBL" id="KAH9493848.1"/>
    </source>
</evidence>
<dbReference type="EMBL" id="ASGP02000008">
    <property type="protein sequence ID" value="KAH9493848.1"/>
    <property type="molecule type" value="Genomic_DNA"/>
</dbReference>
<accession>A0A922HIM3</accession>
<dbReference type="AlphaFoldDB" id="A0A922HIM3"/>
<gene>
    <name evidence="2" type="ORF">DERF_014576</name>
</gene>
<name>A0A922HIM3_DERFA</name>
<evidence type="ECO:0000313" key="3">
    <source>
        <dbReference type="Proteomes" id="UP000790347"/>
    </source>
</evidence>
<keyword evidence="3" id="KW-1185">Reference proteome</keyword>
<evidence type="ECO:0000256" key="1">
    <source>
        <dbReference type="SAM" id="MobiDB-lite"/>
    </source>
</evidence>
<dbReference type="Proteomes" id="UP000790347">
    <property type="component" value="Unassembled WGS sequence"/>
</dbReference>
<feature type="region of interest" description="Disordered" evidence="1">
    <location>
        <begin position="18"/>
        <end position="41"/>
    </location>
</feature>